<feature type="domain" description="Dienelactone hydrolase" evidence="1">
    <location>
        <begin position="51"/>
        <end position="176"/>
    </location>
</feature>
<gene>
    <name evidence="2" type="ORF">MUB52_22805</name>
</gene>
<dbReference type="InterPro" id="IPR029058">
    <property type="entry name" value="AB_hydrolase_fold"/>
</dbReference>
<keyword evidence="2" id="KW-0378">Hydrolase</keyword>
<organism evidence="2 3">
    <name type="scientific">Roseobacter sinensis</name>
    <dbReference type="NCBI Taxonomy" id="2931391"/>
    <lineage>
        <taxon>Bacteria</taxon>
        <taxon>Pseudomonadati</taxon>
        <taxon>Pseudomonadota</taxon>
        <taxon>Alphaproteobacteria</taxon>
        <taxon>Rhodobacterales</taxon>
        <taxon>Roseobacteraceae</taxon>
        <taxon>Roseobacter</taxon>
    </lineage>
</organism>
<dbReference type="Gene3D" id="3.40.50.1820">
    <property type="entry name" value="alpha/beta hydrolase"/>
    <property type="match status" value="1"/>
</dbReference>
<dbReference type="InterPro" id="IPR002925">
    <property type="entry name" value="Dienelactn_hydro"/>
</dbReference>
<dbReference type="PANTHER" id="PTHR10655">
    <property type="entry name" value="LYSOPHOSPHOLIPASE-RELATED"/>
    <property type="match status" value="1"/>
</dbReference>
<dbReference type="Pfam" id="PF01738">
    <property type="entry name" value="DLH"/>
    <property type="match status" value="1"/>
</dbReference>
<dbReference type="EMBL" id="JALIEB010000035">
    <property type="protein sequence ID" value="MCV3274272.1"/>
    <property type="molecule type" value="Genomic_DNA"/>
</dbReference>
<evidence type="ECO:0000313" key="2">
    <source>
        <dbReference type="EMBL" id="MCV3274272.1"/>
    </source>
</evidence>
<dbReference type="GO" id="GO:0016787">
    <property type="term" value="F:hydrolase activity"/>
    <property type="evidence" value="ECO:0007669"/>
    <property type="project" value="UniProtKB-KW"/>
</dbReference>
<sequence>MLGLAGHLGLPDIAFVAPEAAGRSWWPQSFLAPLSENEPGLSSGLRLIGRAVDMLGSEGIGPERTMIMGFSQGACLALEYTARNGKGLYAAAGLSGGLVGTGEDPGPAQDALYGYRPKQFDYDTRFSGTKIFIGCHERDPHIPLARVRTSQEVFAKMGAEISVQIYPGAGHGIVDDEIKVLRGLLNGPS</sequence>
<keyword evidence="3" id="KW-1185">Reference proteome</keyword>
<dbReference type="InterPro" id="IPR050565">
    <property type="entry name" value="LYPA1-2/EST-like"/>
</dbReference>
<dbReference type="SUPFAM" id="SSF53474">
    <property type="entry name" value="alpha/beta-Hydrolases"/>
    <property type="match status" value="1"/>
</dbReference>
<proteinExistence type="predicted"/>
<reference evidence="2 3" key="1">
    <citation type="submission" date="2022-04" db="EMBL/GenBank/DDBJ databases">
        <title>Roseobacter sp. WL0113 is a bacterium isolated from neritic sediment.</title>
        <authorList>
            <person name="Wang L."/>
            <person name="He W."/>
            <person name="Zhang D.-F."/>
        </authorList>
    </citation>
    <scope>NUCLEOTIDE SEQUENCE [LARGE SCALE GENOMIC DNA]</scope>
    <source>
        <strain evidence="2 3">WL0113</strain>
    </source>
</reference>
<protein>
    <submittedName>
        <fullName evidence="2">Dienelactone hydrolase family protein</fullName>
    </submittedName>
</protein>
<name>A0ABT3BL26_9RHOB</name>
<dbReference type="Proteomes" id="UP001208690">
    <property type="component" value="Unassembled WGS sequence"/>
</dbReference>
<comment type="caution">
    <text evidence="2">The sequence shown here is derived from an EMBL/GenBank/DDBJ whole genome shotgun (WGS) entry which is preliminary data.</text>
</comment>
<dbReference type="PANTHER" id="PTHR10655:SF17">
    <property type="entry name" value="LYSOPHOSPHOLIPASE-LIKE PROTEIN 1"/>
    <property type="match status" value="1"/>
</dbReference>
<evidence type="ECO:0000313" key="3">
    <source>
        <dbReference type="Proteomes" id="UP001208690"/>
    </source>
</evidence>
<accession>A0ABT3BL26</accession>
<evidence type="ECO:0000259" key="1">
    <source>
        <dbReference type="Pfam" id="PF01738"/>
    </source>
</evidence>